<evidence type="ECO:0000256" key="3">
    <source>
        <dbReference type="ARBA" id="ARBA00023163"/>
    </source>
</evidence>
<dbReference type="InterPro" id="IPR002577">
    <property type="entry name" value="HTH_HxlR"/>
</dbReference>
<dbReference type="SUPFAM" id="SSF46785">
    <property type="entry name" value="Winged helix' DNA-binding domain"/>
    <property type="match status" value="1"/>
</dbReference>
<keyword evidence="3" id="KW-0804">Transcription</keyword>
<dbReference type="Proteomes" id="UP000469440">
    <property type="component" value="Unassembled WGS sequence"/>
</dbReference>
<keyword evidence="1" id="KW-0805">Transcription regulation</keyword>
<name>A0A6N8HVQ3_9FIRM</name>
<sequence length="114" mass="12850">MKIERVLEENICECPAGLECSIEKTLEVLDGKWMFLIIRDLFDGVKRFGELKKSLEGISPKTLSVRLKELEAKGVVLRTAYPTVPPTVEYTLTEKGNSLKPIIIAMKLWGAKWG</sequence>
<gene>
    <name evidence="5" type="primary">yybR</name>
    <name evidence="5" type="ORF">CAFE_03010</name>
</gene>
<reference evidence="5 6" key="1">
    <citation type="submission" date="2019-09" db="EMBL/GenBank/DDBJ databases">
        <title>Genome sequence of Clostridium sp. EA1.</title>
        <authorList>
            <person name="Poehlein A."/>
            <person name="Bengelsdorf F.R."/>
            <person name="Daniel R."/>
        </authorList>
    </citation>
    <scope>NUCLEOTIDE SEQUENCE [LARGE SCALE GENOMIC DNA]</scope>
    <source>
        <strain evidence="5 6">EA1</strain>
    </source>
</reference>
<keyword evidence="2" id="KW-0238">DNA-binding</keyword>
<evidence type="ECO:0000259" key="4">
    <source>
        <dbReference type="PROSITE" id="PS51118"/>
    </source>
</evidence>
<dbReference type="InterPro" id="IPR036390">
    <property type="entry name" value="WH_DNA-bd_sf"/>
</dbReference>
<dbReference type="GO" id="GO:0003677">
    <property type="term" value="F:DNA binding"/>
    <property type="evidence" value="ECO:0007669"/>
    <property type="project" value="UniProtKB-KW"/>
</dbReference>
<dbReference type="Pfam" id="PF01638">
    <property type="entry name" value="HxlR"/>
    <property type="match status" value="1"/>
</dbReference>
<dbReference type="InterPro" id="IPR036388">
    <property type="entry name" value="WH-like_DNA-bd_sf"/>
</dbReference>
<dbReference type="PROSITE" id="PS51118">
    <property type="entry name" value="HTH_HXLR"/>
    <property type="match status" value="1"/>
</dbReference>
<accession>A0A6N8HVQ3</accession>
<evidence type="ECO:0000313" key="5">
    <source>
        <dbReference type="EMBL" id="MVB09640.1"/>
    </source>
</evidence>
<evidence type="ECO:0000256" key="1">
    <source>
        <dbReference type="ARBA" id="ARBA00023015"/>
    </source>
</evidence>
<protein>
    <submittedName>
        <fullName evidence="5">Putative HTH-type transcriptional regulator YybR</fullName>
    </submittedName>
</protein>
<feature type="domain" description="HTH hxlR-type" evidence="4">
    <location>
        <begin position="14"/>
        <end position="114"/>
    </location>
</feature>
<evidence type="ECO:0000256" key="2">
    <source>
        <dbReference type="ARBA" id="ARBA00023125"/>
    </source>
</evidence>
<dbReference type="Gene3D" id="1.10.10.10">
    <property type="entry name" value="Winged helix-like DNA-binding domain superfamily/Winged helix DNA-binding domain"/>
    <property type="match status" value="1"/>
</dbReference>
<comment type="caution">
    <text evidence="5">The sequence shown here is derived from an EMBL/GenBank/DDBJ whole genome shotgun (WGS) entry which is preliminary data.</text>
</comment>
<dbReference type="AlphaFoldDB" id="A0A6N8HVQ3"/>
<keyword evidence="6" id="KW-1185">Reference proteome</keyword>
<dbReference type="RefSeq" id="WP_267901495.1">
    <property type="nucleotide sequence ID" value="NZ_VWXL01000010.1"/>
</dbReference>
<proteinExistence type="predicted"/>
<evidence type="ECO:0000313" key="6">
    <source>
        <dbReference type="Proteomes" id="UP000469440"/>
    </source>
</evidence>
<dbReference type="PANTHER" id="PTHR33204:SF37">
    <property type="entry name" value="HTH-TYPE TRANSCRIPTIONAL REGULATOR YODB"/>
    <property type="match status" value="1"/>
</dbReference>
<dbReference type="PANTHER" id="PTHR33204">
    <property type="entry name" value="TRANSCRIPTIONAL REGULATOR, MARR FAMILY"/>
    <property type="match status" value="1"/>
</dbReference>
<dbReference type="EMBL" id="VWXL01000010">
    <property type="protein sequence ID" value="MVB09640.1"/>
    <property type="molecule type" value="Genomic_DNA"/>
</dbReference>
<organism evidence="5 6">
    <name type="scientific">Caproicibacter fermentans</name>
    <dbReference type="NCBI Taxonomy" id="2576756"/>
    <lineage>
        <taxon>Bacteria</taxon>
        <taxon>Bacillati</taxon>
        <taxon>Bacillota</taxon>
        <taxon>Clostridia</taxon>
        <taxon>Eubacteriales</taxon>
        <taxon>Acutalibacteraceae</taxon>
        <taxon>Caproicibacter</taxon>
    </lineage>
</organism>